<reference evidence="2 3" key="1">
    <citation type="submission" date="2009-06" db="EMBL/GenBank/DDBJ databases">
        <title>Complete sequence of Dickeya zeae Ech1591.</title>
        <authorList>
            <consortium name="US DOE Joint Genome Institute"/>
            <person name="Lucas S."/>
            <person name="Copeland A."/>
            <person name="Lapidus A."/>
            <person name="Glavina del Rio T."/>
            <person name="Tice H."/>
            <person name="Bruce D."/>
            <person name="Goodwin L."/>
            <person name="Pitluck S."/>
            <person name="Chertkov O."/>
            <person name="Brettin T."/>
            <person name="Detter J.C."/>
            <person name="Han C."/>
            <person name="Larimer F."/>
            <person name="Land M."/>
            <person name="Hauser L."/>
            <person name="Kyrpides N."/>
            <person name="Ovchinnikova G."/>
            <person name="Balakrishnan V."/>
            <person name="Glasner J."/>
            <person name="Perna N.T."/>
        </authorList>
    </citation>
    <scope>NUCLEOTIDE SEQUENCE [LARGE SCALE GENOMIC DNA]</scope>
    <source>
        <strain evidence="2 3">Ech1591</strain>
    </source>
</reference>
<dbReference type="SUPFAM" id="SSF55729">
    <property type="entry name" value="Acyl-CoA N-acyltransferases (Nat)"/>
    <property type="match status" value="1"/>
</dbReference>
<organism evidence="2 3">
    <name type="scientific">Dickeya chrysanthemi (strain Ech1591)</name>
    <name type="common">Dickeya zeae (strain Ech1591)</name>
    <dbReference type="NCBI Taxonomy" id="561229"/>
    <lineage>
        <taxon>Bacteria</taxon>
        <taxon>Pseudomonadati</taxon>
        <taxon>Pseudomonadota</taxon>
        <taxon>Gammaproteobacteria</taxon>
        <taxon>Enterobacterales</taxon>
        <taxon>Pectobacteriaceae</taxon>
        <taxon>Dickeya</taxon>
    </lineage>
</organism>
<dbReference type="AlphaFoldDB" id="C6CMS8"/>
<dbReference type="RefSeq" id="WP_012768731.1">
    <property type="nucleotide sequence ID" value="NC_012912.1"/>
</dbReference>
<sequence length="156" mass="17430">MIIRKLIPGDLAEFRRIRLEGLLNAAHAFGSNWQKEQAEPDSLFLARLEHNHIWGVFTSGYELGGIAAYSVNDNEEGTIWGVYVAESLRGTGASYQLMSALINDARLRLSRLTLTVMNNNAPAIQFYRHLGFVHRAALPSSPAGDSSLQQWYLNLK</sequence>
<dbReference type="Pfam" id="PF00583">
    <property type="entry name" value="Acetyltransf_1"/>
    <property type="match status" value="1"/>
</dbReference>
<dbReference type="HOGENOM" id="CLU_013985_19_4_6"/>
<gene>
    <name evidence="2" type="ordered locus">Dd1591_0979</name>
</gene>
<dbReference type="GO" id="GO:0016747">
    <property type="term" value="F:acyltransferase activity, transferring groups other than amino-acyl groups"/>
    <property type="evidence" value="ECO:0007669"/>
    <property type="project" value="InterPro"/>
</dbReference>
<dbReference type="eggNOG" id="COG0456">
    <property type="taxonomic scope" value="Bacteria"/>
</dbReference>
<dbReference type="OrthoDB" id="9796919at2"/>
<dbReference type="PROSITE" id="PS51186">
    <property type="entry name" value="GNAT"/>
    <property type="match status" value="1"/>
</dbReference>
<dbReference type="GeneID" id="45079090"/>
<protein>
    <submittedName>
        <fullName evidence="2">GCN5-related N-acetyltransferase</fullName>
    </submittedName>
</protein>
<dbReference type="Gene3D" id="3.40.630.30">
    <property type="match status" value="1"/>
</dbReference>
<name>C6CMS8_DICC1</name>
<evidence type="ECO:0000313" key="2">
    <source>
        <dbReference type="EMBL" id="ACT05852.1"/>
    </source>
</evidence>
<dbReference type="InterPro" id="IPR000182">
    <property type="entry name" value="GNAT_dom"/>
</dbReference>
<dbReference type="Proteomes" id="UP000002735">
    <property type="component" value="Chromosome"/>
</dbReference>
<feature type="domain" description="N-acetyltransferase" evidence="1">
    <location>
        <begin position="1"/>
        <end position="156"/>
    </location>
</feature>
<dbReference type="EMBL" id="CP001655">
    <property type="protein sequence ID" value="ACT05852.1"/>
    <property type="molecule type" value="Genomic_DNA"/>
</dbReference>
<accession>C6CMS8</accession>
<keyword evidence="2" id="KW-0808">Transferase</keyword>
<evidence type="ECO:0000259" key="1">
    <source>
        <dbReference type="PROSITE" id="PS51186"/>
    </source>
</evidence>
<dbReference type="InterPro" id="IPR016181">
    <property type="entry name" value="Acyl_CoA_acyltransferase"/>
</dbReference>
<proteinExistence type="predicted"/>
<dbReference type="KEGG" id="dze:Dd1591_0979"/>
<evidence type="ECO:0000313" key="3">
    <source>
        <dbReference type="Proteomes" id="UP000002735"/>
    </source>
</evidence>